<keyword evidence="1" id="KW-0812">Transmembrane</keyword>
<dbReference type="EMBL" id="DTHV01000070">
    <property type="protein sequence ID" value="HGW60236.1"/>
    <property type="molecule type" value="Genomic_DNA"/>
</dbReference>
<protein>
    <submittedName>
        <fullName evidence="2">Uncharacterized protein</fullName>
    </submittedName>
</protein>
<sequence>MEIDSILYTLFVVFAIVLVGIPEIEASLLYGTLALGARFIGKSLSLFVIQKLNLLGRLKFRDILTSLLPQSILSGYFAYTSCKYIFSIPGNKIFAITLASITIFEIAGYGLIRLSQTKQRL</sequence>
<evidence type="ECO:0000256" key="1">
    <source>
        <dbReference type="SAM" id="Phobius"/>
    </source>
</evidence>
<comment type="caution">
    <text evidence="2">The sequence shown here is derived from an EMBL/GenBank/DDBJ whole genome shotgun (WGS) entry which is preliminary data.</text>
</comment>
<feature type="transmembrane region" description="Helical" evidence="1">
    <location>
        <begin position="5"/>
        <end position="22"/>
    </location>
</feature>
<dbReference type="AlphaFoldDB" id="A0A7C4XSM5"/>
<keyword evidence="1" id="KW-1133">Transmembrane helix</keyword>
<feature type="transmembrane region" description="Helical" evidence="1">
    <location>
        <begin position="93"/>
        <end position="112"/>
    </location>
</feature>
<name>A0A7C4XSM5_9BACT</name>
<accession>A0A7C4XSM5</accession>
<proteinExistence type="predicted"/>
<organism evidence="2">
    <name type="scientific">Caldisericum exile</name>
    <dbReference type="NCBI Taxonomy" id="693075"/>
    <lineage>
        <taxon>Bacteria</taxon>
        <taxon>Pseudomonadati</taxon>
        <taxon>Caldisericota/Cryosericota group</taxon>
        <taxon>Caldisericota</taxon>
        <taxon>Caldisericia</taxon>
        <taxon>Caldisericales</taxon>
        <taxon>Caldisericaceae</taxon>
        <taxon>Caldisericum</taxon>
    </lineage>
</organism>
<evidence type="ECO:0000313" key="2">
    <source>
        <dbReference type="EMBL" id="HGW60236.1"/>
    </source>
</evidence>
<reference evidence="2" key="1">
    <citation type="journal article" date="2020" name="mSystems">
        <title>Genome- and Community-Level Interaction Insights into Carbon Utilization and Element Cycling Functions of Hydrothermarchaeota in Hydrothermal Sediment.</title>
        <authorList>
            <person name="Zhou Z."/>
            <person name="Liu Y."/>
            <person name="Xu W."/>
            <person name="Pan J."/>
            <person name="Luo Z.H."/>
            <person name="Li M."/>
        </authorList>
    </citation>
    <scope>NUCLEOTIDE SEQUENCE [LARGE SCALE GENOMIC DNA]</scope>
    <source>
        <strain evidence="2">SpSt-794</strain>
    </source>
</reference>
<keyword evidence="1" id="KW-0472">Membrane</keyword>
<gene>
    <name evidence="2" type="ORF">ENV82_02190</name>
</gene>